<comment type="caution">
    <text evidence="2">The sequence shown here is derived from an EMBL/GenBank/DDBJ whole genome shotgun (WGS) entry which is preliminary data.</text>
</comment>
<evidence type="ECO:0000256" key="1">
    <source>
        <dbReference type="SAM" id="MobiDB-lite"/>
    </source>
</evidence>
<proteinExistence type="predicted"/>
<name>A0A8T2PW07_9TELE</name>
<evidence type="ECO:0000313" key="3">
    <source>
        <dbReference type="Proteomes" id="UP000824540"/>
    </source>
</evidence>
<evidence type="ECO:0000313" key="2">
    <source>
        <dbReference type="EMBL" id="KAG9355406.1"/>
    </source>
</evidence>
<feature type="region of interest" description="Disordered" evidence="1">
    <location>
        <begin position="245"/>
        <end position="281"/>
    </location>
</feature>
<reference evidence="2" key="1">
    <citation type="thesis" date="2021" institute="BYU ScholarsArchive" country="Provo, UT, USA">
        <title>Applications of and Algorithms for Genome Assembly and Genomic Analyses with an Emphasis on Marine Teleosts.</title>
        <authorList>
            <person name="Pickett B.D."/>
        </authorList>
    </citation>
    <scope>NUCLEOTIDE SEQUENCE</scope>
    <source>
        <strain evidence="2">HI-2016</strain>
    </source>
</reference>
<dbReference type="Proteomes" id="UP000824540">
    <property type="component" value="Unassembled WGS sequence"/>
</dbReference>
<organism evidence="2 3">
    <name type="scientific">Albula glossodonta</name>
    <name type="common">roundjaw bonefish</name>
    <dbReference type="NCBI Taxonomy" id="121402"/>
    <lineage>
        <taxon>Eukaryota</taxon>
        <taxon>Metazoa</taxon>
        <taxon>Chordata</taxon>
        <taxon>Craniata</taxon>
        <taxon>Vertebrata</taxon>
        <taxon>Euteleostomi</taxon>
        <taxon>Actinopterygii</taxon>
        <taxon>Neopterygii</taxon>
        <taxon>Teleostei</taxon>
        <taxon>Albuliformes</taxon>
        <taxon>Albulidae</taxon>
        <taxon>Albula</taxon>
    </lineage>
</organism>
<sequence length="320" mass="34324">MRTEAGVIPPRTNGTLARLSCGGPTFGCGDSGHSRGEKPAEFIWAKWAEREAGEFSVCRLRGLCMGTQDYQPPLKVSVARLLDGILPPLAAEPNWPRSSSSSIMSFGANCHRTRPSSFCTIDLEQQLCGSVCPLRYTQGSLQSEFLLPVLAKSPEGGMLLFEIPAQCSWQEGAALLTGIAVHRSVWPGSSIAEYVHSHLASINWSRIPHTRGGSVELWGAWQGSGPCDDLSRFILAGANVEDAVSGQRLRTDEQLRPGQRDPQHSGLPQHTDELLPTSNWTSGSAEVNAKHIGFGWPGVLEPAGAATDRSLGHCPSPPPA</sequence>
<dbReference type="EMBL" id="JAFBMS010000001">
    <property type="protein sequence ID" value="KAG9355406.1"/>
    <property type="molecule type" value="Genomic_DNA"/>
</dbReference>
<feature type="compositionally biased region" description="Basic and acidic residues" evidence="1">
    <location>
        <begin position="249"/>
        <end position="263"/>
    </location>
</feature>
<dbReference type="AlphaFoldDB" id="A0A8T2PW07"/>
<keyword evidence="3" id="KW-1185">Reference proteome</keyword>
<protein>
    <submittedName>
        <fullName evidence="2">Uncharacterized protein</fullName>
    </submittedName>
</protein>
<accession>A0A8T2PW07</accession>
<gene>
    <name evidence="2" type="ORF">JZ751_000244</name>
</gene>